<reference evidence="3" key="2">
    <citation type="submission" date="2016-02" db="EMBL/GenBank/DDBJ databases">
        <title>Genome sequencing of Aspergillus luchuensis NBRC 4314.</title>
        <authorList>
            <person name="Yamada O."/>
        </authorList>
    </citation>
    <scope>NUCLEOTIDE SEQUENCE [LARGE SCALE GENOMIC DNA]</scope>
    <source>
        <strain evidence="3">RIB 2604</strain>
    </source>
</reference>
<feature type="region of interest" description="Disordered" evidence="1">
    <location>
        <begin position="1"/>
        <end position="67"/>
    </location>
</feature>
<dbReference type="AlphaFoldDB" id="A0A146FPG1"/>
<evidence type="ECO:0000313" key="3">
    <source>
        <dbReference type="Proteomes" id="UP000075230"/>
    </source>
</evidence>
<sequence>MPNIQGKPSWLHRQPVNRQVPGKMPNAKGSKGQANQLRMHDDDGILHEKSHLKLRPVRSVGFPSESD</sequence>
<name>A0A146FPG1_ASPKA</name>
<accession>A0A146FPG1</accession>
<reference evidence="2 3" key="1">
    <citation type="journal article" date="2016" name="DNA Res.">
        <title>Genome sequence of Aspergillus luchuensis NBRC 4314.</title>
        <authorList>
            <person name="Yamada O."/>
            <person name="Machida M."/>
            <person name="Hosoyama A."/>
            <person name="Goto M."/>
            <person name="Takahashi T."/>
            <person name="Futagami T."/>
            <person name="Yamagata Y."/>
            <person name="Takeuchi M."/>
            <person name="Kobayashi T."/>
            <person name="Koike H."/>
            <person name="Abe K."/>
            <person name="Asai K."/>
            <person name="Arita M."/>
            <person name="Fujita N."/>
            <person name="Fukuda K."/>
            <person name="Higa K."/>
            <person name="Horikawa H."/>
            <person name="Ishikawa T."/>
            <person name="Jinno K."/>
            <person name="Kato Y."/>
            <person name="Kirimura K."/>
            <person name="Mizutani O."/>
            <person name="Nakasone K."/>
            <person name="Sano M."/>
            <person name="Shiraishi Y."/>
            <person name="Tsukahara M."/>
            <person name="Gomi K."/>
        </authorList>
    </citation>
    <scope>NUCLEOTIDE SEQUENCE [LARGE SCALE GENOMIC DNA]</scope>
    <source>
        <strain evidence="2 3">RIB 2604</strain>
    </source>
</reference>
<organism evidence="2 3">
    <name type="scientific">Aspergillus kawachii</name>
    <name type="common">White koji mold</name>
    <name type="synonym">Aspergillus awamori var. kawachi</name>
    <dbReference type="NCBI Taxonomy" id="1069201"/>
    <lineage>
        <taxon>Eukaryota</taxon>
        <taxon>Fungi</taxon>
        <taxon>Dikarya</taxon>
        <taxon>Ascomycota</taxon>
        <taxon>Pezizomycotina</taxon>
        <taxon>Eurotiomycetes</taxon>
        <taxon>Eurotiomycetidae</taxon>
        <taxon>Eurotiales</taxon>
        <taxon>Aspergillaceae</taxon>
        <taxon>Aspergillus</taxon>
        <taxon>Aspergillus subgen. Circumdati</taxon>
    </lineage>
</organism>
<feature type="compositionally biased region" description="Basic and acidic residues" evidence="1">
    <location>
        <begin position="38"/>
        <end position="51"/>
    </location>
</feature>
<evidence type="ECO:0000256" key="1">
    <source>
        <dbReference type="SAM" id="MobiDB-lite"/>
    </source>
</evidence>
<gene>
    <name evidence="2" type="ORF">RIB2604_02106240</name>
</gene>
<protein>
    <submittedName>
        <fullName evidence="2">Similar to An04g00190</fullName>
    </submittedName>
</protein>
<dbReference type="Proteomes" id="UP000075230">
    <property type="component" value="Unassembled WGS sequence"/>
</dbReference>
<comment type="caution">
    <text evidence="2">The sequence shown here is derived from an EMBL/GenBank/DDBJ whole genome shotgun (WGS) entry which is preliminary data.</text>
</comment>
<evidence type="ECO:0000313" key="2">
    <source>
        <dbReference type="EMBL" id="GAT26941.1"/>
    </source>
</evidence>
<proteinExistence type="predicted"/>
<dbReference type="EMBL" id="BCWF01000021">
    <property type="protein sequence ID" value="GAT26941.1"/>
    <property type="molecule type" value="Genomic_DNA"/>
</dbReference>